<gene>
    <name evidence="2" type="ORF">GBK04_18610</name>
</gene>
<feature type="transmembrane region" description="Helical" evidence="1">
    <location>
        <begin position="81"/>
        <end position="100"/>
    </location>
</feature>
<evidence type="ECO:0000256" key="1">
    <source>
        <dbReference type="SAM" id="Phobius"/>
    </source>
</evidence>
<keyword evidence="1" id="KW-1133">Transmembrane helix</keyword>
<keyword evidence="1" id="KW-0812">Transmembrane</keyword>
<dbReference type="GO" id="GO:0016020">
    <property type="term" value="C:membrane"/>
    <property type="evidence" value="ECO:0007669"/>
    <property type="project" value="InterPro"/>
</dbReference>
<feature type="transmembrane region" description="Helical" evidence="1">
    <location>
        <begin position="21"/>
        <end position="43"/>
    </location>
</feature>
<dbReference type="Pfam" id="PF03203">
    <property type="entry name" value="MerC"/>
    <property type="match status" value="1"/>
</dbReference>
<name>A0A7C9F7G4_9BACT</name>
<proteinExistence type="predicted"/>
<keyword evidence="1" id="KW-0472">Membrane</keyword>
<reference evidence="2 3" key="1">
    <citation type="submission" date="2019-10" db="EMBL/GenBank/DDBJ databases">
        <title>Draft Genome Sequence of Cytophagaceae sp. SJW1-29.</title>
        <authorList>
            <person name="Choi A."/>
        </authorList>
    </citation>
    <scope>NUCLEOTIDE SEQUENCE [LARGE SCALE GENOMIC DNA]</scope>
    <source>
        <strain evidence="2 3">SJW1-29</strain>
    </source>
</reference>
<dbReference type="RefSeq" id="WP_152762242.1">
    <property type="nucleotide sequence ID" value="NZ_WHLY01000002.1"/>
</dbReference>
<feature type="transmembrane region" description="Helical" evidence="1">
    <location>
        <begin position="106"/>
        <end position="124"/>
    </location>
</feature>
<dbReference type="AlphaFoldDB" id="A0A7C9F7G4"/>
<dbReference type="EMBL" id="WHLY01000002">
    <property type="protein sequence ID" value="MPR35306.1"/>
    <property type="molecule type" value="Genomic_DNA"/>
</dbReference>
<dbReference type="GO" id="GO:0015097">
    <property type="term" value="F:mercury ion transmembrane transporter activity"/>
    <property type="evidence" value="ECO:0007669"/>
    <property type="project" value="InterPro"/>
</dbReference>
<keyword evidence="3" id="KW-1185">Reference proteome</keyword>
<dbReference type="Proteomes" id="UP000479293">
    <property type="component" value="Unassembled WGS sequence"/>
</dbReference>
<protein>
    <submittedName>
        <fullName evidence="2">MerC family mercury resistance protein</fullName>
    </submittedName>
</protein>
<evidence type="ECO:0000313" key="2">
    <source>
        <dbReference type="EMBL" id="MPR35306.1"/>
    </source>
</evidence>
<accession>A0A7C9F7G4</accession>
<evidence type="ECO:0000313" key="3">
    <source>
        <dbReference type="Proteomes" id="UP000479293"/>
    </source>
</evidence>
<feature type="transmembrane region" description="Helical" evidence="1">
    <location>
        <begin position="49"/>
        <end position="69"/>
    </location>
</feature>
<dbReference type="InterPro" id="IPR004891">
    <property type="entry name" value="Mercury-R_MerC"/>
</dbReference>
<sequence>MKTDSSVPTGHSHSKADYMGIAGSVLCLIHCLITPVLALGTSLTAHSHTIGVIDLDYFFILINGVAVYFATREHRNPLLRLFLWSAFLLFSVSLILENYFPAFRTLGYLGSGLLIAGHVYNLIYCRPWRIVNE</sequence>
<organism evidence="2 3">
    <name type="scientific">Salmonirosea aquatica</name>
    <dbReference type="NCBI Taxonomy" id="2654236"/>
    <lineage>
        <taxon>Bacteria</taxon>
        <taxon>Pseudomonadati</taxon>
        <taxon>Bacteroidota</taxon>
        <taxon>Cytophagia</taxon>
        <taxon>Cytophagales</taxon>
        <taxon>Spirosomataceae</taxon>
        <taxon>Salmonirosea</taxon>
    </lineage>
</organism>
<comment type="caution">
    <text evidence="2">The sequence shown here is derived from an EMBL/GenBank/DDBJ whole genome shotgun (WGS) entry which is preliminary data.</text>
</comment>